<evidence type="ECO:0000256" key="2">
    <source>
        <dbReference type="ARBA" id="ARBA00009183"/>
    </source>
</evidence>
<keyword evidence="5" id="KW-0521">NADP</keyword>
<accession>W5KWX8</accession>
<dbReference type="FunCoup" id="W5KWX8">
    <property type="interactions" value="187"/>
</dbReference>
<comment type="cofactor">
    <cofactor evidence="1 8">
        <name>FAD</name>
        <dbReference type="ChEBI" id="CHEBI:57692"/>
    </cofactor>
</comment>
<dbReference type="AlphaFoldDB" id="W5KWX8"/>
<protein>
    <recommendedName>
        <fullName evidence="8">Flavin-containing monooxygenase</fullName>
        <ecNumber evidence="8">1.-.-.-</ecNumber>
    </recommendedName>
</protein>
<organism evidence="9 10">
    <name type="scientific">Astyanax mexicanus</name>
    <name type="common">Blind cave fish</name>
    <name type="synonym">Astyanax fasciatus mexicanus</name>
    <dbReference type="NCBI Taxonomy" id="7994"/>
    <lineage>
        <taxon>Eukaryota</taxon>
        <taxon>Metazoa</taxon>
        <taxon>Chordata</taxon>
        <taxon>Craniata</taxon>
        <taxon>Vertebrata</taxon>
        <taxon>Euteleostomi</taxon>
        <taxon>Actinopterygii</taxon>
        <taxon>Neopterygii</taxon>
        <taxon>Teleostei</taxon>
        <taxon>Ostariophysi</taxon>
        <taxon>Characiformes</taxon>
        <taxon>Characoidei</taxon>
        <taxon>Acestrorhamphidae</taxon>
        <taxon>Acestrorhamphinae</taxon>
        <taxon>Astyanax</taxon>
    </lineage>
</organism>
<dbReference type="InterPro" id="IPR020946">
    <property type="entry name" value="Flavin_mOase-like"/>
</dbReference>
<keyword evidence="6 8" id="KW-0560">Oxidoreductase</keyword>
<reference evidence="9" key="3">
    <citation type="submission" date="2025-08" db="UniProtKB">
        <authorList>
            <consortium name="Ensembl"/>
        </authorList>
    </citation>
    <scope>IDENTIFICATION</scope>
</reference>
<dbReference type="GO" id="GO:0071466">
    <property type="term" value="P:cellular response to xenobiotic stimulus"/>
    <property type="evidence" value="ECO:0007669"/>
    <property type="project" value="Ensembl"/>
</dbReference>
<dbReference type="SUPFAM" id="SSF51905">
    <property type="entry name" value="FAD/NAD(P)-binding domain"/>
    <property type="match status" value="2"/>
</dbReference>
<dbReference type="PANTHER" id="PTHR23023">
    <property type="entry name" value="DIMETHYLANILINE MONOOXYGENASE"/>
    <property type="match status" value="1"/>
</dbReference>
<evidence type="ECO:0000313" key="10">
    <source>
        <dbReference type="Proteomes" id="UP000018467"/>
    </source>
</evidence>
<keyword evidence="3 8" id="KW-0285">Flavoprotein</keyword>
<dbReference type="InParanoid" id="W5KWX8"/>
<dbReference type="Proteomes" id="UP000018467">
    <property type="component" value="Unassembled WGS sequence"/>
</dbReference>
<reference evidence="10" key="2">
    <citation type="journal article" date="2014" name="Nat. Commun.">
        <title>The cavefish genome reveals candidate genes for eye loss.</title>
        <authorList>
            <person name="McGaugh S.E."/>
            <person name="Gross J.B."/>
            <person name="Aken B."/>
            <person name="Blin M."/>
            <person name="Borowsky R."/>
            <person name="Chalopin D."/>
            <person name="Hinaux H."/>
            <person name="Jeffery W.R."/>
            <person name="Keene A."/>
            <person name="Ma L."/>
            <person name="Minx P."/>
            <person name="Murphy D."/>
            <person name="O'Quin K.E."/>
            <person name="Retaux S."/>
            <person name="Rohner N."/>
            <person name="Searle S.M."/>
            <person name="Stahl B.A."/>
            <person name="Tabin C."/>
            <person name="Volff J.N."/>
            <person name="Yoshizawa M."/>
            <person name="Warren W.C."/>
        </authorList>
    </citation>
    <scope>NUCLEOTIDE SEQUENCE [LARGE SCALE GENOMIC DNA]</scope>
    <source>
        <strain evidence="10">female</strain>
    </source>
</reference>
<dbReference type="GeneTree" id="ENSGT00940000164245"/>
<dbReference type="HOGENOM" id="CLU_006909_3_0_1"/>
<name>W5KWX8_ASTMX</name>
<dbReference type="Bgee" id="ENSAMXG00000011762">
    <property type="expression patterns" value="Expressed in intestine and 14 other cell types or tissues"/>
</dbReference>
<keyword evidence="4 8" id="KW-0274">FAD</keyword>
<reference evidence="9" key="4">
    <citation type="submission" date="2025-09" db="UniProtKB">
        <authorList>
            <consortium name="Ensembl"/>
        </authorList>
    </citation>
    <scope>IDENTIFICATION</scope>
</reference>
<dbReference type="EC" id="1.-.-.-" evidence="8"/>
<dbReference type="PIRSF" id="PIRSF000332">
    <property type="entry name" value="FMO"/>
    <property type="match status" value="1"/>
</dbReference>
<dbReference type="InterPro" id="IPR036188">
    <property type="entry name" value="FAD/NAD-bd_sf"/>
</dbReference>
<evidence type="ECO:0000313" key="9">
    <source>
        <dbReference type="Ensembl" id="ENSAMXP00000012090.2"/>
    </source>
</evidence>
<proteinExistence type="inferred from homology"/>
<dbReference type="Ensembl" id="ENSAMXT00000012090.2">
    <property type="protein sequence ID" value="ENSAMXP00000012090.2"/>
    <property type="gene ID" value="ENSAMXG00000011762.2"/>
</dbReference>
<dbReference type="GO" id="GO:0004499">
    <property type="term" value="F:N,N-dimethylaniline monooxygenase activity"/>
    <property type="evidence" value="ECO:0007669"/>
    <property type="project" value="InterPro"/>
</dbReference>
<keyword evidence="10" id="KW-1185">Reference proteome</keyword>
<dbReference type="GO" id="GO:0050660">
    <property type="term" value="F:flavin adenine dinucleotide binding"/>
    <property type="evidence" value="ECO:0007669"/>
    <property type="project" value="InterPro"/>
</dbReference>
<dbReference type="Pfam" id="PF00743">
    <property type="entry name" value="FMO-like"/>
    <property type="match status" value="2"/>
</dbReference>
<evidence type="ECO:0000256" key="7">
    <source>
        <dbReference type="ARBA" id="ARBA00023033"/>
    </source>
</evidence>
<keyword evidence="7 8" id="KW-0503">Monooxygenase</keyword>
<dbReference type="STRING" id="7994.ENSAMXP00000012090"/>
<comment type="similarity">
    <text evidence="2 8">Belongs to the FMO family.</text>
</comment>
<evidence type="ECO:0000256" key="5">
    <source>
        <dbReference type="ARBA" id="ARBA00022857"/>
    </source>
</evidence>
<dbReference type="InterPro" id="IPR050346">
    <property type="entry name" value="FMO-like"/>
</dbReference>
<dbReference type="Gene3D" id="3.50.50.60">
    <property type="entry name" value="FAD/NAD(P)-binding domain"/>
    <property type="match status" value="2"/>
</dbReference>
<evidence type="ECO:0000256" key="4">
    <source>
        <dbReference type="ARBA" id="ARBA00022827"/>
    </source>
</evidence>
<reference evidence="10" key="1">
    <citation type="submission" date="2013-03" db="EMBL/GenBank/DDBJ databases">
        <authorList>
            <person name="Jeffery W."/>
            <person name="Warren W."/>
            <person name="Wilson R.K."/>
        </authorList>
    </citation>
    <scope>NUCLEOTIDE SEQUENCE</scope>
    <source>
        <strain evidence="10">female</strain>
    </source>
</reference>
<dbReference type="FunFam" id="3.50.50.60:FF:000138">
    <property type="entry name" value="Flavin-containing monooxygenase"/>
    <property type="match status" value="1"/>
</dbReference>
<dbReference type="eggNOG" id="KOG1399">
    <property type="taxonomic scope" value="Eukaryota"/>
</dbReference>
<evidence type="ECO:0000256" key="3">
    <source>
        <dbReference type="ARBA" id="ARBA00022630"/>
    </source>
</evidence>
<dbReference type="InterPro" id="IPR000960">
    <property type="entry name" value="Flavin_mOase"/>
</dbReference>
<evidence type="ECO:0000256" key="6">
    <source>
        <dbReference type="ARBA" id="ARBA00023002"/>
    </source>
</evidence>
<dbReference type="GO" id="GO:0050661">
    <property type="term" value="F:NADP binding"/>
    <property type="evidence" value="ECO:0007669"/>
    <property type="project" value="InterPro"/>
</dbReference>
<sequence>MHHSLRTTDLRFKMSGLGKLRVAVIGAGAAGLCAARNLLARQDIFAPPVIFEITKNIGGTWVYEERVGHYDNGLPIHSSMYRDLRTNIPKEVMSFPDFPFAKHLPSFVHHTEVRKYLEQYCDHFNLWDHIQFGTTVDAVKPVKEQSGWKGLAWDVTTSDGIERSKSIKERFDAVMVCNGHFYDPYIPTIPGLEKFKGMLMHSHDYRNAEPFAGKSVVVLGAGLSGLDIAMELSDVNAKVILSHGQRPLTCPLPTGVEQAPPVVKVLEDGTLEFQDGKQATPDVFLFCTGYNFTFPFLDENVGVKVKDHLVFPLYKFLIPPSYPSLFIVGICRAICPFPHFHVQSKFVISVLDGSFTLPSREEMEKDIELDTAARRARGIATRHILKLDSEQWAYNDHLAQLGGFQPLPRYWSNLYESNKVFRARDMLNYKTHNYTVLDETDWMVQNLQGQQLPKPQLKQI</sequence>
<evidence type="ECO:0000256" key="1">
    <source>
        <dbReference type="ARBA" id="ARBA00001974"/>
    </source>
</evidence>
<dbReference type="PRINTS" id="PR00370">
    <property type="entry name" value="FMOXYGENASE"/>
</dbReference>
<evidence type="ECO:0000256" key="8">
    <source>
        <dbReference type="RuleBase" id="RU361177"/>
    </source>
</evidence>